<feature type="region of interest" description="Disordered" evidence="1">
    <location>
        <begin position="48"/>
        <end position="148"/>
    </location>
</feature>
<comment type="caution">
    <text evidence="2">The sequence shown here is derived from an EMBL/GenBank/DDBJ whole genome shotgun (WGS) entry which is preliminary data.</text>
</comment>
<feature type="compositionally biased region" description="Gly residues" evidence="1">
    <location>
        <begin position="136"/>
        <end position="148"/>
    </location>
</feature>
<gene>
    <name evidence="2" type="ORF">Vafri_19492</name>
</gene>
<feature type="non-terminal residue" evidence="2">
    <location>
        <position position="148"/>
    </location>
</feature>
<dbReference type="Gene3D" id="3.30.830.10">
    <property type="entry name" value="Metalloenzyme, LuxS/M16 peptidase-like"/>
    <property type="match status" value="1"/>
</dbReference>
<dbReference type="InterPro" id="IPR011249">
    <property type="entry name" value="Metalloenz_LuxS/M16"/>
</dbReference>
<feature type="compositionally biased region" description="Gly residues" evidence="1">
    <location>
        <begin position="84"/>
        <end position="102"/>
    </location>
</feature>
<proteinExistence type="predicted"/>
<feature type="compositionally biased region" description="Acidic residues" evidence="1">
    <location>
        <begin position="119"/>
        <end position="132"/>
    </location>
</feature>
<dbReference type="Proteomes" id="UP000747399">
    <property type="component" value="Unassembled WGS sequence"/>
</dbReference>
<evidence type="ECO:0000256" key="1">
    <source>
        <dbReference type="SAM" id="MobiDB-lite"/>
    </source>
</evidence>
<name>A0A8J4FC77_9CHLO</name>
<protein>
    <submittedName>
        <fullName evidence="2">Uncharacterized protein</fullName>
    </submittedName>
</protein>
<reference evidence="2" key="1">
    <citation type="journal article" date="2021" name="Proc. Natl. Acad. Sci. U.S.A.">
        <title>Three genomes in the algal genus Volvox reveal the fate of a haploid sex-determining region after a transition to homothallism.</title>
        <authorList>
            <person name="Yamamoto K."/>
            <person name="Hamaji T."/>
            <person name="Kawai-Toyooka H."/>
            <person name="Matsuzaki R."/>
            <person name="Takahashi F."/>
            <person name="Nishimura Y."/>
            <person name="Kawachi M."/>
            <person name="Noguchi H."/>
            <person name="Minakuchi Y."/>
            <person name="Umen J.G."/>
            <person name="Toyoda A."/>
            <person name="Nozaki H."/>
        </authorList>
    </citation>
    <scope>NUCLEOTIDE SEQUENCE</scope>
    <source>
        <strain evidence="2">NIES-3780</strain>
    </source>
</reference>
<organism evidence="2 3">
    <name type="scientific">Volvox africanus</name>
    <dbReference type="NCBI Taxonomy" id="51714"/>
    <lineage>
        <taxon>Eukaryota</taxon>
        <taxon>Viridiplantae</taxon>
        <taxon>Chlorophyta</taxon>
        <taxon>core chlorophytes</taxon>
        <taxon>Chlorophyceae</taxon>
        <taxon>CS clade</taxon>
        <taxon>Chlamydomonadales</taxon>
        <taxon>Volvocaceae</taxon>
        <taxon>Volvox</taxon>
    </lineage>
</organism>
<keyword evidence="3" id="KW-1185">Reference proteome</keyword>
<accession>A0A8J4FC77</accession>
<dbReference type="AlphaFoldDB" id="A0A8J4FC77"/>
<dbReference type="GO" id="GO:0046872">
    <property type="term" value="F:metal ion binding"/>
    <property type="evidence" value="ECO:0007669"/>
    <property type="project" value="InterPro"/>
</dbReference>
<evidence type="ECO:0000313" key="3">
    <source>
        <dbReference type="Proteomes" id="UP000747399"/>
    </source>
</evidence>
<sequence>MPSPEGIPPGNGGVIEVLRSPNDKKKYQYLVLENGLRVLLISDPEMQNVPAAEGDGQAADGGMEVEGEAVRERAEVPASAKIRGGSGRGSGGRGRGRGGGAGADRAADDVEESSGGLMSDDEDEDEEDEEESGSGSSSGSGGSSGEGE</sequence>
<dbReference type="EMBL" id="BNCO01000079">
    <property type="protein sequence ID" value="GIL65844.1"/>
    <property type="molecule type" value="Genomic_DNA"/>
</dbReference>
<dbReference type="SUPFAM" id="SSF63411">
    <property type="entry name" value="LuxS/MPP-like metallohydrolase"/>
    <property type="match status" value="1"/>
</dbReference>
<feature type="compositionally biased region" description="Low complexity" evidence="1">
    <location>
        <begin position="51"/>
        <end position="62"/>
    </location>
</feature>
<evidence type="ECO:0000313" key="2">
    <source>
        <dbReference type="EMBL" id="GIL65844.1"/>
    </source>
</evidence>